<dbReference type="Pfam" id="PF00953">
    <property type="entry name" value="Glycos_transf_4"/>
    <property type="match status" value="1"/>
</dbReference>
<evidence type="ECO:0000256" key="14">
    <source>
        <dbReference type="ARBA" id="ARBA00023136"/>
    </source>
</evidence>
<evidence type="ECO:0000256" key="16">
    <source>
        <dbReference type="ARBA" id="ARBA00033238"/>
    </source>
</evidence>
<dbReference type="PANTHER" id="PTHR10571:SF0">
    <property type="entry name" value="UDP-N-ACETYLGLUCOSAMINE--DOLICHYL-PHOSPHATE N-ACETYLGLUCOSAMINEPHOSPHOTRANSFERASE"/>
    <property type="match status" value="1"/>
</dbReference>
<evidence type="ECO:0000256" key="15">
    <source>
        <dbReference type="ARBA" id="ARBA00029567"/>
    </source>
</evidence>
<evidence type="ECO:0000256" key="3">
    <source>
        <dbReference type="ARBA" id="ARBA00004922"/>
    </source>
</evidence>
<evidence type="ECO:0000256" key="18">
    <source>
        <dbReference type="ARBA" id="ARBA00045078"/>
    </source>
</evidence>
<dbReference type="GO" id="GO:0016757">
    <property type="term" value="F:glycosyltransferase activity"/>
    <property type="evidence" value="ECO:0007669"/>
    <property type="project" value="UniProtKB-KW"/>
</dbReference>
<dbReference type="GO" id="GO:0006488">
    <property type="term" value="P:dolichol-linked oligosaccharide biosynthetic process"/>
    <property type="evidence" value="ECO:0007669"/>
    <property type="project" value="InterPro"/>
</dbReference>
<feature type="transmembrane region" description="Helical" evidence="19">
    <location>
        <begin position="47"/>
        <end position="65"/>
    </location>
</feature>
<dbReference type="InterPro" id="IPR000715">
    <property type="entry name" value="Glycosyl_transferase_4"/>
</dbReference>
<feature type="non-terminal residue" evidence="20">
    <location>
        <position position="397"/>
    </location>
</feature>
<evidence type="ECO:0000256" key="4">
    <source>
        <dbReference type="ARBA" id="ARBA00009317"/>
    </source>
</evidence>
<dbReference type="GO" id="GO:0005789">
    <property type="term" value="C:endoplasmic reticulum membrane"/>
    <property type="evidence" value="ECO:0007669"/>
    <property type="project" value="UniProtKB-SubCell"/>
</dbReference>
<accession>A0A4P9XSD4</accession>
<keyword evidence="12" id="KW-0460">Magnesium</keyword>
<organism evidence="20 21">
    <name type="scientific">Thamnocephalis sphaerospora</name>
    <dbReference type="NCBI Taxonomy" id="78915"/>
    <lineage>
        <taxon>Eukaryota</taxon>
        <taxon>Fungi</taxon>
        <taxon>Fungi incertae sedis</taxon>
        <taxon>Zoopagomycota</taxon>
        <taxon>Zoopagomycotina</taxon>
        <taxon>Zoopagomycetes</taxon>
        <taxon>Zoopagales</taxon>
        <taxon>Sigmoideomycetaceae</taxon>
        <taxon>Thamnocephalis</taxon>
    </lineage>
</organism>
<evidence type="ECO:0000256" key="8">
    <source>
        <dbReference type="ARBA" id="ARBA00022679"/>
    </source>
</evidence>
<comment type="similarity">
    <text evidence="4">Belongs to the glycosyltransferase 4 family.</text>
</comment>
<dbReference type="InterPro" id="IPR033895">
    <property type="entry name" value="GPT"/>
</dbReference>
<evidence type="ECO:0000256" key="6">
    <source>
        <dbReference type="ARBA" id="ARBA00017659"/>
    </source>
</evidence>
<dbReference type="CDD" id="cd06855">
    <property type="entry name" value="GT_GPT_euk"/>
    <property type="match status" value="1"/>
</dbReference>
<feature type="non-terminal residue" evidence="20">
    <location>
        <position position="1"/>
    </location>
</feature>
<comment type="cofactor">
    <cofactor evidence="1">
        <name>Mg(2+)</name>
        <dbReference type="ChEBI" id="CHEBI:18420"/>
    </cofactor>
</comment>
<dbReference type="EMBL" id="KZ992620">
    <property type="protein sequence ID" value="RKP08260.1"/>
    <property type="molecule type" value="Genomic_DNA"/>
</dbReference>
<comment type="subcellular location">
    <subcellularLocation>
        <location evidence="2">Endoplasmic reticulum membrane</location>
        <topology evidence="2">Multi-pass membrane protein</topology>
    </subcellularLocation>
</comment>
<keyword evidence="9 19" id="KW-0812">Transmembrane</keyword>
<keyword evidence="21" id="KW-1185">Reference proteome</keyword>
<dbReference type="UniPathway" id="UPA00378"/>
<evidence type="ECO:0000256" key="1">
    <source>
        <dbReference type="ARBA" id="ARBA00001946"/>
    </source>
</evidence>
<dbReference type="GO" id="GO:0046872">
    <property type="term" value="F:metal ion binding"/>
    <property type="evidence" value="ECO:0007669"/>
    <property type="project" value="UniProtKB-KW"/>
</dbReference>
<comment type="catalytic activity">
    <reaction evidence="18">
        <text>a di-trans,poly-cis-dolichyl phosphate + UDP-N-acetyl-alpha-D-glucosamine = an N-acetyl-alpha-D-glucosaminyl-diphospho-di-trans,poly-cis-dolichol + UMP</text>
        <dbReference type="Rhea" id="RHEA:13289"/>
        <dbReference type="Rhea" id="RHEA-COMP:19498"/>
        <dbReference type="Rhea" id="RHEA-COMP:19507"/>
        <dbReference type="ChEBI" id="CHEBI:57683"/>
        <dbReference type="ChEBI" id="CHEBI:57705"/>
        <dbReference type="ChEBI" id="CHEBI:57865"/>
        <dbReference type="ChEBI" id="CHEBI:58427"/>
        <dbReference type="EC" id="2.7.8.15"/>
    </reaction>
    <physiologicalReaction direction="left-to-right" evidence="18">
        <dbReference type="Rhea" id="RHEA:13290"/>
    </physiologicalReaction>
</comment>
<dbReference type="EC" id="2.7.8.15" evidence="5"/>
<evidence type="ECO:0000256" key="10">
    <source>
        <dbReference type="ARBA" id="ARBA00022723"/>
    </source>
</evidence>
<feature type="transmembrane region" description="Helical" evidence="19">
    <location>
        <begin position="215"/>
        <end position="237"/>
    </location>
</feature>
<feature type="transmembrane region" description="Helical" evidence="19">
    <location>
        <begin position="368"/>
        <end position="388"/>
    </location>
</feature>
<dbReference type="GO" id="GO:0003975">
    <property type="term" value="F:UDP-N-acetylglucosamine-dolichyl-phosphate N-acetylglucosaminephosphotransferase activity"/>
    <property type="evidence" value="ECO:0007669"/>
    <property type="project" value="UniProtKB-EC"/>
</dbReference>
<reference evidence="21" key="1">
    <citation type="journal article" date="2018" name="Nat. Microbiol.">
        <title>Leveraging single-cell genomics to expand the fungal tree of life.</title>
        <authorList>
            <person name="Ahrendt S.R."/>
            <person name="Quandt C.A."/>
            <person name="Ciobanu D."/>
            <person name="Clum A."/>
            <person name="Salamov A."/>
            <person name="Andreopoulos B."/>
            <person name="Cheng J.F."/>
            <person name="Woyke T."/>
            <person name="Pelin A."/>
            <person name="Henrissat B."/>
            <person name="Reynolds N.K."/>
            <person name="Benny G.L."/>
            <person name="Smith M.E."/>
            <person name="James T.Y."/>
            <person name="Grigoriev I.V."/>
        </authorList>
    </citation>
    <scope>NUCLEOTIDE SEQUENCE [LARGE SCALE GENOMIC DNA]</scope>
    <source>
        <strain evidence="21">RSA 1356</strain>
    </source>
</reference>
<evidence type="ECO:0000256" key="17">
    <source>
        <dbReference type="ARBA" id="ARBA00044717"/>
    </source>
</evidence>
<evidence type="ECO:0000256" key="9">
    <source>
        <dbReference type="ARBA" id="ARBA00022692"/>
    </source>
</evidence>
<evidence type="ECO:0000256" key="13">
    <source>
        <dbReference type="ARBA" id="ARBA00022989"/>
    </source>
</evidence>
<sequence length="397" mass="44032">LAAMLLAGLATFLLIPRFGPAFASAGRRGRDLLKPGRPELPESLGLAVAAIYLVVLFLLIPFPFLRWIEGEDGAGWQFRFPEARLGDMLSALLSLQSMALLGFADDVFDIRWRHKLLLPCVAAIPLLAVYYESGGGTAVMVPLPLRSLLGSLIDLGPLYYIYMSMMSIFCTNAINILAGINGLEVGQSVVIAMSIAANDFLYLGNSDPAAVNAHLFSLHFMLPFIGVSLALLWHNWFPARVFVGDTYCYFAGMTFAVVSILGHFSKTVLLFFIPQVFNFVYSVPQLFHRVPCPRHRMPKLNEATGLLEPSEADLKVLSRTGRAIIDLYARLGMAREAARDPDRPVRSSNFTLINLLLVHLGPMREDRLCLCIMALQVLGSAIAFWIRYRLVYLAYDQ</sequence>
<evidence type="ECO:0000256" key="5">
    <source>
        <dbReference type="ARBA" id="ARBA00013225"/>
    </source>
</evidence>
<keyword evidence="8 20" id="KW-0808">Transferase</keyword>
<evidence type="ECO:0000256" key="19">
    <source>
        <dbReference type="SAM" id="Phobius"/>
    </source>
</evidence>
<feature type="transmembrane region" description="Helical" evidence="19">
    <location>
        <begin position="249"/>
        <end position="273"/>
    </location>
</feature>
<keyword evidence="11" id="KW-0256">Endoplasmic reticulum</keyword>
<name>A0A4P9XSD4_9FUNG</name>
<gene>
    <name evidence="20" type="ORF">THASP1DRAFT_6509</name>
</gene>
<feature type="transmembrane region" description="Helical" evidence="19">
    <location>
        <begin position="157"/>
        <end position="179"/>
    </location>
</feature>
<feature type="transmembrane region" description="Helical" evidence="19">
    <location>
        <begin position="116"/>
        <end position="145"/>
    </location>
</feature>
<dbReference type="AlphaFoldDB" id="A0A4P9XSD4"/>
<proteinExistence type="inferred from homology"/>
<evidence type="ECO:0000256" key="11">
    <source>
        <dbReference type="ARBA" id="ARBA00022824"/>
    </source>
</evidence>
<evidence type="ECO:0000256" key="12">
    <source>
        <dbReference type="ARBA" id="ARBA00022842"/>
    </source>
</evidence>
<evidence type="ECO:0000256" key="7">
    <source>
        <dbReference type="ARBA" id="ARBA00022676"/>
    </source>
</evidence>
<evidence type="ECO:0000313" key="21">
    <source>
        <dbReference type="Proteomes" id="UP000271241"/>
    </source>
</evidence>
<keyword evidence="10" id="KW-0479">Metal-binding</keyword>
<feature type="transmembrane region" description="Helical" evidence="19">
    <location>
        <begin position="85"/>
        <end position="104"/>
    </location>
</feature>
<evidence type="ECO:0000313" key="20">
    <source>
        <dbReference type="EMBL" id="RKP08260.1"/>
    </source>
</evidence>
<dbReference type="Proteomes" id="UP000271241">
    <property type="component" value="Unassembled WGS sequence"/>
</dbReference>
<dbReference type="OrthoDB" id="10262326at2759"/>
<keyword evidence="13 19" id="KW-1133">Transmembrane helix</keyword>
<dbReference type="PANTHER" id="PTHR10571">
    <property type="entry name" value="UDP-N-ACETYLGLUCOSAMINE--DOLICHYL-PHOSPHATE N-ACETYLGLUCOSAMINEPHOSPHOTRANSFERASE"/>
    <property type="match status" value="1"/>
</dbReference>
<protein>
    <recommendedName>
        <fullName evidence="6">UDP-N-acetylglucosamine--dolichyl-phosphate N-acetylglucosaminephosphotransferase</fullName>
        <ecNumber evidence="5">2.7.8.15</ecNumber>
    </recommendedName>
    <alternativeName>
        <fullName evidence="15">GlcNAc-1-P transferase</fullName>
    </alternativeName>
    <alternativeName>
        <fullName evidence="16">N-acetylglucosamine-1-phosphate transferase</fullName>
    </alternativeName>
</protein>
<evidence type="ECO:0000256" key="2">
    <source>
        <dbReference type="ARBA" id="ARBA00004477"/>
    </source>
</evidence>
<comment type="function">
    <text evidence="17">UDP-N-acetylglucosamine--dolichyl-phosphate N-acetylglucosaminephosphotransferase that operates in the biosynthetic pathway of dolichol-linked oligosaccharides, the glycan precursors employed in protein asparagine (N)-glycosylation. The assembly of dolichol-linked oligosaccharides begins on the cytosolic side of the endoplasmic reticulum membrane and finishes in its lumen. The sequential addition of sugars to dolichol pyrophosphate produces dolichol-linked oligosaccharides containing fourteen sugars, including two GlcNAcs, nine mannoses and three glucoses. Once assembled, the oligosaccharide is transferred from the lipid to nascent proteins by oligosaccharyltransferases. Catalyzes the initial step of dolichol-linked oligosaccharide biosynthesis, transfering GlcNAc-1-P from cytosolic UDP-GlcNAc onto the carrier lipid dolichyl phosphate (P-dolichol), yielding GlcNAc-P-P-dolichol embedded in the cytoplasmic leaflet of the endoplasmic reticulum membrane.</text>
</comment>
<keyword evidence="14 19" id="KW-0472">Membrane</keyword>
<comment type="pathway">
    <text evidence="3">Protein modification; protein glycosylation.</text>
</comment>
<dbReference type="STRING" id="78915.A0A4P9XSD4"/>
<keyword evidence="7" id="KW-0328">Glycosyltransferase</keyword>